<keyword evidence="3" id="KW-0479">Metal-binding</keyword>
<dbReference type="Pfam" id="PF00067">
    <property type="entry name" value="p450"/>
    <property type="match status" value="1"/>
</dbReference>
<accession>A0ABM1T862</accession>
<proteinExistence type="inferred from homology"/>
<feature type="compositionally biased region" description="Basic and acidic residues" evidence="7">
    <location>
        <begin position="306"/>
        <end position="327"/>
    </location>
</feature>
<dbReference type="InterPro" id="IPR036396">
    <property type="entry name" value="Cyt_P450_sf"/>
</dbReference>
<dbReference type="PRINTS" id="PR00463">
    <property type="entry name" value="EP450I"/>
</dbReference>
<evidence type="ECO:0000256" key="6">
    <source>
        <dbReference type="ARBA" id="ARBA00023033"/>
    </source>
</evidence>
<sequence>MIWSISFAIFLGLIALWIRWRVKMTSVFSNLGVPGPTPSLLFGNLIELYKKGPLRCHDDWIKEYGKVVGFYEGMKPVLLIAEPELLKSVLMKDFHNFTDRPEVIPLKGKKEDIFSKELINLKGQRWKEVRSILTPTFSTAKLKQMTSIISHTVDIFISKVKKKSECGEFFDIYDLYQRLTTDVIERTALGMDTGVQEKDHDPLLQSAQLIFRMKFADPLSFIGLCFPGLRPLAFFLMVIFIRVKNEGYLPGWRIIEGCEKIINERRADSTKRVPDLLQLMLDAEVSRNDLQNITNDKLTAGNDDVTSDKKSPDHAVDDEQRKKRSRYMTDDEIKANALIVFLAGYETTSSALAYTTYLLAKHPEVQNQVREELDNHMNDEVSLNCFK</sequence>
<name>A0ABM1T862_LIMPO</name>
<evidence type="ECO:0000256" key="8">
    <source>
        <dbReference type="SAM" id="Phobius"/>
    </source>
</evidence>
<keyword evidence="2" id="KW-0349">Heme</keyword>
<dbReference type="RefSeq" id="XP_022252068.1">
    <property type="nucleotide sequence ID" value="XM_022396360.1"/>
</dbReference>
<evidence type="ECO:0000256" key="1">
    <source>
        <dbReference type="ARBA" id="ARBA00010617"/>
    </source>
</evidence>
<keyword evidence="8" id="KW-0812">Transmembrane</keyword>
<protein>
    <submittedName>
        <fullName evidence="10">Cytochrome P450 3A8-like</fullName>
    </submittedName>
</protein>
<keyword evidence="6" id="KW-0503">Monooxygenase</keyword>
<keyword evidence="8" id="KW-0472">Membrane</keyword>
<feature type="transmembrane region" description="Helical" evidence="8">
    <location>
        <begin position="219"/>
        <end position="243"/>
    </location>
</feature>
<dbReference type="Gene3D" id="1.10.630.10">
    <property type="entry name" value="Cytochrome P450"/>
    <property type="match status" value="1"/>
</dbReference>
<dbReference type="SUPFAM" id="SSF48264">
    <property type="entry name" value="Cytochrome P450"/>
    <property type="match status" value="1"/>
</dbReference>
<evidence type="ECO:0000256" key="2">
    <source>
        <dbReference type="ARBA" id="ARBA00022617"/>
    </source>
</evidence>
<reference evidence="10" key="1">
    <citation type="submission" date="2025-08" db="UniProtKB">
        <authorList>
            <consortium name="RefSeq"/>
        </authorList>
    </citation>
    <scope>IDENTIFICATION</scope>
    <source>
        <tissue evidence="10">Muscle</tissue>
    </source>
</reference>
<dbReference type="GeneID" id="106468050"/>
<keyword evidence="8" id="KW-1133">Transmembrane helix</keyword>
<evidence type="ECO:0000313" key="9">
    <source>
        <dbReference type="Proteomes" id="UP000694941"/>
    </source>
</evidence>
<dbReference type="InterPro" id="IPR002401">
    <property type="entry name" value="Cyt_P450_E_grp-I"/>
</dbReference>
<keyword evidence="5" id="KW-0408">Iron</keyword>
<dbReference type="InterPro" id="IPR050705">
    <property type="entry name" value="Cytochrome_P450_3A"/>
</dbReference>
<evidence type="ECO:0000313" key="10">
    <source>
        <dbReference type="RefSeq" id="XP_022252068.1"/>
    </source>
</evidence>
<dbReference type="PANTHER" id="PTHR24302:SF15">
    <property type="entry name" value="FATTY-ACID PEROXYGENASE"/>
    <property type="match status" value="1"/>
</dbReference>
<organism evidence="9 10">
    <name type="scientific">Limulus polyphemus</name>
    <name type="common">Atlantic horseshoe crab</name>
    <dbReference type="NCBI Taxonomy" id="6850"/>
    <lineage>
        <taxon>Eukaryota</taxon>
        <taxon>Metazoa</taxon>
        <taxon>Ecdysozoa</taxon>
        <taxon>Arthropoda</taxon>
        <taxon>Chelicerata</taxon>
        <taxon>Merostomata</taxon>
        <taxon>Xiphosura</taxon>
        <taxon>Limulidae</taxon>
        <taxon>Limulus</taxon>
    </lineage>
</organism>
<comment type="similarity">
    <text evidence="1">Belongs to the cytochrome P450 family.</text>
</comment>
<dbReference type="InterPro" id="IPR001128">
    <property type="entry name" value="Cyt_P450"/>
</dbReference>
<evidence type="ECO:0000256" key="4">
    <source>
        <dbReference type="ARBA" id="ARBA00023002"/>
    </source>
</evidence>
<feature type="region of interest" description="Disordered" evidence="7">
    <location>
        <begin position="295"/>
        <end position="327"/>
    </location>
</feature>
<evidence type="ECO:0000256" key="3">
    <source>
        <dbReference type="ARBA" id="ARBA00022723"/>
    </source>
</evidence>
<evidence type="ECO:0000256" key="5">
    <source>
        <dbReference type="ARBA" id="ARBA00023004"/>
    </source>
</evidence>
<keyword evidence="9" id="KW-1185">Reference proteome</keyword>
<dbReference type="Proteomes" id="UP000694941">
    <property type="component" value="Unplaced"/>
</dbReference>
<evidence type="ECO:0000256" key="7">
    <source>
        <dbReference type="SAM" id="MobiDB-lite"/>
    </source>
</evidence>
<keyword evidence="4" id="KW-0560">Oxidoreductase</keyword>
<dbReference type="PANTHER" id="PTHR24302">
    <property type="entry name" value="CYTOCHROME P450 FAMILY 3"/>
    <property type="match status" value="1"/>
</dbReference>
<gene>
    <name evidence="10" type="primary">LOC106468050</name>
</gene>